<evidence type="ECO:0000256" key="1">
    <source>
        <dbReference type="SAM" id="MobiDB-lite"/>
    </source>
</evidence>
<dbReference type="EMBL" id="JBEDNY010000001">
    <property type="protein sequence ID" value="MEZ3162323.1"/>
    <property type="molecule type" value="Genomic_DNA"/>
</dbReference>
<dbReference type="Proteomes" id="UP001567572">
    <property type="component" value="Unassembled WGS sequence"/>
</dbReference>
<reference evidence="2 3" key="1">
    <citation type="submission" date="2024-06" db="EMBL/GenBank/DDBJ databases">
        <title>Halorubrum miltondacostae sp. nov., a potential PHA producer isolated from an inland solar saltern in Rio Maior, Portugal.</title>
        <authorList>
            <person name="Albuquerque L."/>
            <person name="Viver T."/>
            <person name="Barroso C."/>
            <person name="Claudino R."/>
            <person name="Galvan M."/>
            <person name="Simoes G."/>
            <person name="Lobo Da Cunha A."/>
            <person name="Egas C."/>
        </authorList>
    </citation>
    <scope>NUCLEOTIDE SEQUENCE [LARGE SCALE GENOMIC DNA]</scope>
    <source>
        <strain evidence="2 3">RMP-11</strain>
    </source>
</reference>
<sequence>MTDNPEIADTKALDDRKELIRSVSERPPSDGPYLAESTARYILFQSNENDTANESDIEDVLSDLPLRLTRFLYDLAILSQGGYLDNLDTNWDKLNDVPYALSLVSRKSHGRETVSNRNNSHFTLGFDIGLGLSTLTGTISEDKRASEFLAGFTTAYSTDHYQRTHDTNDREYSDEIDTERKQLLEQYGIEPTEYIDRLIQTYNLGWSNIVDRDPLTAKEATQEYLEERISDRFGRCSHLRTELEEEWDSIGEASVLGMSAEEALKALWELTSRKHTNLEGGRKAANLVNSAEIAKEAGKRSMYRNQVSHVLNRLSTEGKEPSEEVDRTFEAKEIVQYDGNEWKLTGYGALLLYHVFEKREDPAWIQEAALRKSLPDEVSRYTETGSRILENGLDDYYDE</sequence>
<dbReference type="RefSeq" id="WP_371159020.1">
    <property type="nucleotide sequence ID" value="NZ_JBEDNX010000006.1"/>
</dbReference>
<dbReference type="AlphaFoldDB" id="A0ABD5M016"/>
<name>A0ABD5M016_9EURY</name>
<evidence type="ECO:0000313" key="2">
    <source>
        <dbReference type="EMBL" id="MEZ3162323.1"/>
    </source>
</evidence>
<feature type="compositionally biased region" description="Basic and acidic residues" evidence="1">
    <location>
        <begin position="8"/>
        <end position="28"/>
    </location>
</feature>
<proteinExistence type="predicted"/>
<accession>A0ABD5M016</accession>
<comment type="caution">
    <text evidence="2">The sequence shown here is derived from an EMBL/GenBank/DDBJ whole genome shotgun (WGS) entry which is preliminary data.</text>
</comment>
<keyword evidence="3" id="KW-1185">Reference proteome</keyword>
<organism evidence="2 3">
    <name type="scientific">Halorubrum miltondacostae</name>
    <dbReference type="NCBI Taxonomy" id="3076378"/>
    <lineage>
        <taxon>Archaea</taxon>
        <taxon>Methanobacteriati</taxon>
        <taxon>Methanobacteriota</taxon>
        <taxon>Stenosarchaea group</taxon>
        <taxon>Halobacteria</taxon>
        <taxon>Halobacteriales</taxon>
        <taxon>Haloferacaceae</taxon>
        <taxon>Halorubrum</taxon>
    </lineage>
</organism>
<gene>
    <name evidence="2" type="ORF">ABNG04_00275</name>
</gene>
<evidence type="ECO:0000313" key="3">
    <source>
        <dbReference type="Proteomes" id="UP001567572"/>
    </source>
</evidence>
<feature type="region of interest" description="Disordered" evidence="1">
    <location>
        <begin position="1"/>
        <end position="32"/>
    </location>
</feature>
<protein>
    <submittedName>
        <fullName evidence="2">Uncharacterized protein</fullName>
    </submittedName>
</protein>